<dbReference type="Gene3D" id="1.10.20.10">
    <property type="entry name" value="Histone, subunit A"/>
    <property type="match status" value="1"/>
</dbReference>
<proteinExistence type="inferred from homology"/>
<comment type="similarity">
    <text evidence="6">Belongs to the NFYC/HAP5 subunit family.</text>
</comment>
<evidence type="ECO:0000256" key="7">
    <source>
        <dbReference type="SAM" id="MobiDB-lite"/>
    </source>
</evidence>
<comment type="subcellular location">
    <subcellularLocation>
        <location evidence="1">Nucleus</location>
    </subcellularLocation>
</comment>
<evidence type="ECO:0000256" key="1">
    <source>
        <dbReference type="ARBA" id="ARBA00004123"/>
    </source>
</evidence>
<keyword evidence="9" id="KW-1185">Reference proteome</keyword>
<dbReference type="GO" id="GO:0046982">
    <property type="term" value="F:protein heterodimerization activity"/>
    <property type="evidence" value="ECO:0007669"/>
    <property type="project" value="InterPro"/>
</dbReference>
<organism evidence="8 9">
    <name type="scientific">Lasius platythorax</name>
    <dbReference type="NCBI Taxonomy" id="488582"/>
    <lineage>
        <taxon>Eukaryota</taxon>
        <taxon>Metazoa</taxon>
        <taxon>Ecdysozoa</taxon>
        <taxon>Arthropoda</taxon>
        <taxon>Hexapoda</taxon>
        <taxon>Insecta</taxon>
        <taxon>Pterygota</taxon>
        <taxon>Neoptera</taxon>
        <taxon>Endopterygota</taxon>
        <taxon>Hymenoptera</taxon>
        <taxon>Apocrita</taxon>
        <taxon>Aculeata</taxon>
        <taxon>Formicoidea</taxon>
        <taxon>Formicidae</taxon>
        <taxon>Formicinae</taxon>
        <taxon>Lasius</taxon>
        <taxon>Lasius</taxon>
    </lineage>
</organism>
<protein>
    <submittedName>
        <fullName evidence="8">Uncharacterized protein</fullName>
    </submittedName>
</protein>
<dbReference type="AlphaFoldDB" id="A0AAV2P4Y4"/>
<evidence type="ECO:0000256" key="4">
    <source>
        <dbReference type="ARBA" id="ARBA00023163"/>
    </source>
</evidence>
<dbReference type="GO" id="GO:0016602">
    <property type="term" value="C:CCAAT-binding factor complex"/>
    <property type="evidence" value="ECO:0007669"/>
    <property type="project" value="TreeGrafter"/>
</dbReference>
<dbReference type="PANTHER" id="PTHR10252:SF8">
    <property type="entry name" value="NUCLEAR TRANSCRIPTION FACTOR Y SUBUNIT GAMMA"/>
    <property type="match status" value="1"/>
</dbReference>
<evidence type="ECO:0000256" key="2">
    <source>
        <dbReference type="ARBA" id="ARBA00023015"/>
    </source>
</evidence>
<dbReference type="InterPro" id="IPR009072">
    <property type="entry name" value="Histone-fold"/>
</dbReference>
<keyword evidence="4" id="KW-0804">Transcription</keyword>
<dbReference type="EMBL" id="OZ034831">
    <property type="protein sequence ID" value="CAL1687924.1"/>
    <property type="molecule type" value="Genomic_DNA"/>
</dbReference>
<evidence type="ECO:0000256" key="5">
    <source>
        <dbReference type="ARBA" id="ARBA00023242"/>
    </source>
</evidence>
<gene>
    <name evidence="8" type="ORF">LPLAT_LOCUS13090</name>
</gene>
<reference evidence="8" key="1">
    <citation type="submission" date="2024-04" db="EMBL/GenBank/DDBJ databases">
        <authorList>
            <consortium name="Molecular Ecology Group"/>
        </authorList>
    </citation>
    <scope>NUCLEOTIDE SEQUENCE</scope>
</reference>
<keyword evidence="2" id="KW-0805">Transcription regulation</keyword>
<dbReference type="GO" id="GO:0001228">
    <property type="term" value="F:DNA-binding transcription activator activity, RNA polymerase II-specific"/>
    <property type="evidence" value="ECO:0007669"/>
    <property type="project" value="TreeGrafter"/>
</dbReference>
<dbReference type="PANTHER" id="PTHR10252">
    <property type="entry name" value="HISTONE-LIKE TRANSCRIPTION FACTOR CCAAT-RELATED"/>
    <property type="match status" value="1"/>
</dbReference>
<sequence length="99" mass="11201">MSVFFLNANQDSEVEGDSNGDPQIASPGNSETQQALAHFWPKVMEKIKNIITMDLKTQSLPLTRIKKIMKLNGYVKMISAEFIFFAKAAEIFIHIKKLN</sequence>
<evidence type="ECO:0000313" key="9">
    <source>
        <dbReference type="Proteomes" id="UP001497644"/>
    </source>
</evidence>
<dbReference type="SUPFAM" id="SSF47113">
    <property type="entry name" value="Histone-fold"/>
    <property type="match status" value="1"/>
</dbReference>
<accession>A0AAV2P4Y4</accession>
<dbReference type="GO" id="GO:0000978">
    <property type="term" value="F:RNA polymerase II cis-regulatory region sequence-specific DNA binding"/>
    <property type="evidence" value="ECO:0007669"/>
    <property type="project" value="TreeGrafter"/>
</dbReference>
<evidence type="ECO:0000313" key="8">
    <source>
        <dbReference type="EMBL" id="CAL1687924.1"/>
    </source>
</evidence>
<dbReference type="Proteomes" id="UP001497644">
    <property type="component" value="Chromosome 8"/>
</dbReference>
<keyword evidence="3" id="KW-0238">DNA-binding</keyword>
<feature type="region of interest" description="Disordered" evidence="7">
    <location>
        <begin position="1"/>
        <end position="30"/>
    </location>
</feature>
<keyword evidence="5" id="KW-0539">Nucleus</keyword>
<name>A0AAV2P4Y4_9HYME</name>
<evidence type="ECO:0000256" key="3">
    <source>
        <dbReference type="ARBA" id="ARBA00023125"/>
    </source>
</evidence>
<dbReference type="InterPro" id="IPR050568">
    <property type="entry name" value="Transcr_DNA_Rep_Reg"/>
</dbReference>
<evidence type="ECO:0000256" key="6">
    <source>
        <dbReference type="ARBA" id="ARBA00038129"/>
    </source>
</evidence>